<evidence type="ECO:0000256" key="1">
    <source>
        <dbReference type="SAM" id="Phobius"/>
    </source>
</evidence>
<comment type="caution">
    <text evidence="2">The sequence shown here is derived from an EMBL/GenBank/DDBJ whole genome shotgun (WGS) entry which is preliminary data.</text>
</comment>
<protein>
    <submittedName>
        <fullName evidence="2">PrsW family intramembrane metalloprotease</fullName>
    </submittedName>
</protein>
<feature type="transmembrane region" description="Helical" evidence="1">
    <location>
        <begin position="36"/>
        <end position="55"/>
    </location>
</feature>
<dbReference type="Proteomes" id="UP001519887">
    <property type="component" value="Unassembled WGS sequence"/>
</dbReference>
<gene>
    <name evidence="2" type="ORF">K0U00_20990</name>
</gene>
<feature type="transmembrane region" description="Helical" evidence="1">
    <location>
        <begin position="91"/>
        <end position="115"/>
    </location>
</feature>
<keyword evidence="1" id="KW-1133">Transmembrane helix</keyword>
<keyword evidence="1" id="KW-0812">Transmembrane</keyword>
<reference evidence="2 3" key="1">
    <citation type="submission" date="2021-07" db="EMBL/GenBank/DDBJ databases">
        <title>Paenibacillus radiodurans sp. nov., isolated from the southeastern edge of Tengger Desert.</title>
        <authorList>
            <person name="Zhang G."/>
        </authorList>
    </citation>
    <scope>NUCLEOTIDE SEQUENCE [LARGE SCALE GENOMIC DNA]</scope>
    <source>
        <strain evidence="2 3">CCM 7311</strain>
    </source>
</reference>
<feature type="non-terminal residue" evidence="2">
    <location>
        <position position="162"/>
    </location>
</feature>
<proteinExistence type="predicted"/>
<dbReference type="Pfam" id="PF13367">
    <property type="entry name" value="PrsW-protease"/>
    <property type="match status" value="1"/>
</dbReference>
<dbReference type="InterPro" id="IPR026898">
    <property type="entry name" value="PrsW"/>
</dbReference>
<name>A0ABS7C6G3_9BACL</name>
<sequence length="162" mass="18547">MTNTIWQIRTGIRDWLEAVYRLCKGWIARYPLIRTAYTVFSWVSLAVLLLSLIFFEESRKMMVQYLWSFYVLLQFWVLCRGKTLPWKPAAAFVMAGALFVVPFTALTVNAVHAVIGGRTSDTWSMAVLTPVVEEAWKLIPLGVFLLFSRRASALSLSDYTLI</sequence>
<keyword evidence="1" id="KW-0472">Membrane</keyword>
<evidence type="ECO:0000313" key="3">
    <source>
        <dbReference type="Proteomes" id="UP001519887"/>
    </source>
</evidence>
<accession>A0ABS7C6G3</accession>
<dbReference type="GO" id="GO:0008237">
    <property type="term" value="F:metallopeptidase activity"/>
    <property type="evidence" value="ECO:0007669"/>
    <property type="project" value="UniProtKB-KW"/>
</dbReference>
<keyword evidence="2" id="KW-0482">Metalloprotease</keyword>
<keyword evidence="2" id="KW-0378">Hydrolase</keyword>
<dbReference type="EMBL" id="JAHZIK010000598">
    <property type="protein sequence ID" value="MBW7456517.1"/>
    <property type="molecule type" value="Genomic_DNA"/>
</dbReference>
<keyword evidence="3" id="KW-1185">Reference proteome</keyword>
<feature type="transmembrane region" description="Helical" evidence="1">
    <location>
        <begin position="61"/>
        <end position="79"/>
    </location>
</feature>
<evidence type="ECO:0000313" key="2">
    <source>
        <dbReference type="EMBL" id="MBW7456517.1"/>
    </source>
</evidence>
<organism evidence="2 3">
    <name type="scientific">Paenibacillus sepulcri</name>
    <dbReference type="NCBI Taxonomy" id="359917"/>
    <lineage>
        <taxon>Bacteria</taxon>
        <taxon>Bacillati</taxon>
        <taxon>Bacillota</taxon>
        <taxon>Bacilli</taxon>
        <taxon>Bacillales</taxon>
        <taxon>Paenibacillaceae</taxon>
        <taxon>Paenibacillus</taxon>
    </lineage>
</organism>
<keyword evidence="2" id="KW-0645">Protease</keyword>